<dbReference type="SMART" id="SM00387">
    <property type="entry name" value="HATPase_c"/>
    <property type="match status" value="1"/>
</dbReference>
<dbReference type="EC" id="2.7.13.3" evidence="2"/>
<dbReference type="InterPro" id="IPR035965">
    <property type="entry name" value="PAS-like_dom_sf"/>
</dbReference>
<evidence type="ECO:0000259" key="5">
    <source>
        <dbReference type="PROSITE" id="PS50109"/>
    </source>
</evidence>
<dbReference type="InterPro" id="IPR036097">
    <property type="entry name" value="HisK_dim/P_sf"/>
</dbReference>
<dbReference type="CDD" id="cd16943">
    <property type="entry name" value="HATPase_AtoS-like"/>
    <property type="match status" value="1"/>
</dbReference>
<dbReference type="Pfam" id="PF08448">
    <property type="entry name" value="PAS_4"/>
    <property type="match status" value="1"/>
</dbReference>
<keyword evidence="4 6" id="KW-0418">Kinase</keyword>
<name>A0A0A1YJE8_9PSED</name>
<evidence type="ECO:0000256" key="3">
    <source>
        <dbReference type="ARBA" id="ARBA00022553"/>
    </source>
</evidence>
<dbReference type="InterPro" id="IPR003594">
    <property type="entry name" value="HATPase_dom"/>
</dbReference>
<dbReference type="Proteomes" id="UP000030063">
    <property type="component" value="Unassembled WGS sequence"/>
</dbReference>
<reference evidence="6 7" key="1">
    <citation type="journal article" date="2014" name="Genome Announc.">
        <title>Draft Genome Sequence of Petroleum Oil-Degrading Marine Bacterium Pseudomonas taeanensis Strain MS-3, Isolated from a Crude Oil-Contaminated Seashore.</title>
        <authorList>
            <person name="Lee S.Y."/>
            <person name="Kim S.H."/>
            <person name="Lee D.G."/>
            <person name="Shin S."/>
            <person name="Yun S.H."/>
            <person name="Choi C.W."/>
            <person name="Chung Y.H."/>
            <person name="Choi J.S."/>
            <person name="Kahng H.Y."/>
            <person name="Kim S.I."/>
        </authorList>
    </citation>
    <scope>NUCLEOTIDE SEQUENCE [LARGE SCALE GENOMIC DNA]</scope>
    <source>
        <strain evidence="6 7">MS-3</strain>
    </source>
</reference>
<keyword evidence="3" id="KW-0597">Phosphoprotein</keyword>
<dbReference type="PRINTS" id="PR00344">
    <property type="entry name" value="BCTRLSENSOR"/>
</dbReference>
<dbReference type="RefSeq" id="WP_025166445.1">
    <property type="nucleotide sequence ID" value="NZ_AWSQ01000004.1"/>
</dbReference>
<evidence type="ECO:0000256" key="1">
    <source>
        <dbReference type="ARBA" id="ARBA00000085"/>
    </source>
</evidence>
<dbReference type="Gene3D" id="3.30.450.20">
    <property type="entry name" value="PAS domain"/>
    <property type="match status" value="1"/>
</dbReference>
<dbReference type="InterPro" id="IPR000014">
    <property type="entry name" value="PAS"/>
</dbReference>
<dbReference type="eggNOG" id="COG4191">
    <property type="taxonomic scope" value="Bacteria"/>
</dbReference>
<accession>A0A0A1YJE8</accession>
<comment type="catalytic activity">
    <reaction evidence="1">
        <text>ATP + protein L-histidine = ADP + protein N-phospho-L-histidine.</text>
        <dbReference type="EC" id="2.7.13.3"/>
    </reaction>
</comment>
<dbReference type="Gene3D" id="1.10.287.130">
    <property type="match status" value="1"/>
</dbReference>
<dbReference type="AlphaFoldDB" id="A0A0A1YJE8"/>
<dbReference type="InterPro" id="IPR005467">
    <property type="entry name" value="His_kinase_dom"/>
</dbReference>
<dbReference type="InterPro" id="IPR013656">
    <property type="entry name" value="PAS_4"/>
</dbReference>
<dbReference type="EMBL" id="AWSQ01000004">
    <property type="protein sequence ID" value="KFX69211.1"/>
    <property type="molecule type" value="Genomic_DNA"/>
</dbReference>
<dbReference type="PROSITE" id="PS50109">
    <property type="entry name" value="HIS_KIN"/>
    <property type="match status" value="1"/>
</dbReference>
<proteinExistence type="predicted"/>
<dbReference type="PANTHER" id="PTHR43065:SF50">
    <property type="entry name" value="HISTIDINE KINASE"/>
    <property type="match status" value="1"/>
</dbReference>
<comment type="caution">
    <text evidence="6">The sequence shown here is derived from an EMBL/GenBank/DDBJ whole genome shotgun (WGS) entry which is preliminary data.</text>
</comment>
<dbReference type="SUPFAM" id="SSF47384">
    <property type="entry name" value="Homodimeric domain of signal transducing histidine kinase"/>
    <property type="match status" value="1"/>
</dbReference>
<gene>
    <name evidence="6" type="ORF">TMS3_0117260</name>
</gene>
<keyword evidence="7" id="KW-1185">Reference proteome</keyword>
<dbReference type="GO" id="GO:0000155">
    <property type="term" value="F:phosphorelay sensor kinase activity"/>
    <property type="evidence" value="ECO:0007669"/>
    <property type="project" value="InterPro"/>
</dbReference>
<protein>
    <recommendedName>
        <fullName evidence="2">histidine kinase</fullName>
        <ecNumber evidence="2">2.7.13.3</ecNumber>
    </recommendedName>
</protein>
<dbReference type="PANTHER" id="PTHR43065">
    <property type="entry name" value="SENSOR HISTIDINE KINASE"/>
    <property type="match status" value="1"/>
</dbReference>
<evidence type="ECO:0000313" key="7">
    <source>
        <dbReference type="Proteomes" id="UP000030063"/>
    </source>
</evidence>
<feature type="domain" description="Histidine kinase" evidence="5">
    <location>
        <begin position="181"/>
        <end position="417"/>
    </location>
</feature>
<evidence type="ECO:0000256" key="4">
    <source>
        <dbReference type="ARBA" id="ARBA00022777"/>
    </source>
</evidence>
<keyword evidence="4 6" id="KW-0808">Transferase</keyword>
<dbReference type="InterPro" id="IPR036890">
    <property type="entry name" value="HATPase_C_sf"/>
</dbReference>
<dbReference type="SUPFAM" id="SSF55874">
    <property type="entry name" value="ATPase domain of HSP90 chaperone/DNA topoisomerase II/histidine kinase"/>
    <property type="match status" value="1"/>
</dbReference>
<dbReference type="SMART" id="SM00091">
    <property type="entry name" value="PAS"/>
    <property type="match status" value="1"/>
</dbReference>
<dbReference type="STRING" id="1395571.TMS3_0117260"/>
<evidence type="ECO:0000313" key="6">
    <source>
        <dbReference type="EMBL" id="KFX69211.1"/>
    </source>
</evidence>
<dbReference type="Gene3D" id="3.30.565.10">
    <property type="entry name" value="Histidine kinase-like ATPase, C-terminal domain"/>
    <property type="match status" value="1"/>
</dbReference>
<dbReference type="Pfam" id="PF02518">
    <property type="entry name" value="HATPase_c"/>
    <property type="match status" value="1"/>
</dbReference>
<sequence>MDDSQSNLASALIEHLDIGVIILDAELRIQYWNEFISQCAGKALEHARQQPLIQIFPEADTPHLSKILAQARDHGLHVITQWRESSHLIHLPYMPSGQPAPSVLQSSLLFPFNDLNGQQCFALLLYDTSEFARSNEQLDAALKALSSKQIDQAQLIKKLETANTQLMQSEKLAAIGQLAAGVAHEINNPIGYVFSNLKTLASYVQDLLRIIDTVDTAASLDELRQLKRSLEYDYIRSDVEALINESEDGIDRVKKIITALKDFSHIEEEEFRLADLHRGLDTTLNVVNNELKYKAEVVKEYGEIPELECIPSQINQVMMNLLVNAAHAMDKFGRITLRSGHEVDWVWLEVEDTGKGIEPHLLNRIYEPFYTTKPVGKGTGLGLSLSYNIVQKHHGRIEVSSVLGKGTRFRIWLPVCQPLAVQLGGVAS</sequence>
<dbReference type="SUPFAM" id="SSF55785">
    <property type="entry name" value="PYP-like sensor domain (PAS domain)"/>
    <property type="match status" value="1"/>
</dbReference>
<dbReference type="OrthoDB" id="1931120at2"/>
<dbReference type="InterPro" id="IPR004358">
    <property type="entry name" value="Sig_transdc_His_kin-like_C"/>
</dbReference>
<dbReference type="InterPro" id="IPR003661">
    <property type="entry name" value="HisK_dim/P_dom"/>
</dbReference>
<dbReference type="CDD" id="cd00082">
    <property type="entry name" value="HisKA"/>
    <property type="match status" value="1"/>
</dbReference>
<organism evidence="6 7">
    <name type="scientific">Pseudomonas taeanensis MS-3</name>
    <dbReference type="NCBI Taxonomy" id="1395571"/>
    <lineage>
        <taxon>Bacteria</taxon>
        <taxon>Pseudomonadati</taxon>
        <taxon>Pseudomonadota</taxon>
        <taxon>Gammaproteobacteria</taxon>
        <taxon>Pseudomonadales</taxon>
        <taxon>Pseudomonadaceae</taxon>
        <taxon>Pseudomonas</taxon>
    </lineage>
</organism>
<evidence type="ECO:0000256" key="2">
    <source>
        <dbReference type="ARBA" id="ARBA00012438"/>
    </source>
</evidence>